<dbReference type="EMBL" id="NIOF01000004">
    <property type="protein sequence ID" value="OWQ90984.1"/>
    <property type="molecule type" value="Genomic_DNA"/>
</dbReference>
<comment type="caution">
    <text evidence="2">The sequence shown here is derived from an EMBL/GenBank/DDBJ whole genome shotgun (WGS) entry which is preliminary data.</text>
</comment>
<evidence type="ECO:0000313" key="2">
    <source>
        <dbReference type="EMBL" id="OWQ90984.1"/>
    </source>
</evidence>
<evidence type="ECO:0000256" key="1">
    <source>
        <dbReference type="SAM" id="SignalP"/>
    </source>
</evidence>
<sequence>MKQIALSAAISLLLTSGGLLAYDRLVARPAQRIGVVDVSEVYRQKETEFAALITAGRNEDDRQRAMDLAASFARRLPQALEELPRECSCLVVMKSALAGPTLHTIDLTPRLKAKLEQT</sequence>
<feature type="chain" id="PRO_5012760885" evidence="1">
    <location>
        <begin position="22"/>
        <end position="118"/>
    </location>
</feature>
<protein>
    <submittedName>
        <fullName evidence="2">Uncharacterized protein</fullName>
    </submittedName>
</protein>
<dbReference type="OrthoDB" id="8812451at2"/>
<name>A0A246JEH2_9BURK</name>
<dbReference type="Proteomes" id="UP000197468">
    <property type="component" value="Unassembled WGS sequence"/>
</dbReference>
<keyword evidence="3" id="KW-1185">Reference proteome</keyword>
<dbReference type="AlphaFoldDB" id="A0A246JEH2"/>
<evidence type="ECO:0000313" key="3">
    <source>
        <dbReference type="Proteomes" id="UP000197468"/>
    </source>
</evidence>
<proteinExistence type="predicted"/>
<organism evidence="2 3">
    <name type="scientific">Roseateles aquatilis</name>
    <dbReference type="NCBI Taxonomy" id="431061"/>
    <lineage>
        <taxon>Bacteria</taxon>
        <taxon>Pseudomonadati</taxon>
        <taxon>Pseudomonadota</taxon>
        <taxon>Betaproteobacteria</taxon>
        <taxon>Burkholderiales</taxon>
        <taxon>Sphaerotilaceae</taxon>
        <taxon>Roseateles</taxon>
    </lineage>
</organism>
<keyword evidence="1" id="KW-0732">Signal</keyword>
<feature type="signal peptide" evidence="1">
    <location>
        <begin position="1"/>
        <end position="21"/>
    </location>
</feature>
<dbReference type="RefSeq" id="WP_088385190.1">
    <property type="nucleotide sequence ID" value="NZ_NIOF01000004.1"/>
</dbReference>
<accession>A0A246JEH2</accession>
<reference evidence="2 3" key="1">
    <citation type="journal article" date="2008" name="Int. J. Syst. Evol. Microbiol.">
        <title>Description of Roseateles aquatilis sp. nov. and Roseateles terrae sp. nov., in the class Betaproteobacteria, and emended description of the genus Roseateles.</title>
        <authorList>
            <person name="Gomila M."/>
            <person name="Bowien B."/>
            <person name="Falsen E."/>
            <person name="Moore E.R."/>
            <person name="Lalucat J."/>
        </authorList>
    </citation>
    <scope>NUCLEOTIDE SEQUENCE [LARGE SCALE GENOMIC DNA]</scope>
    <source>
        <strain evidence="2 3">CCUG 48205</strain>
    </source>
</reference>
<gene>
    <name evidence="2" type="ORF">CDN99_12595</name>
</gene>